<dbReference type="InterPro" id="IPR052571">
    <property type="entry name" value="Mt_RNA_Methyltransferase"/>
</dbReference>
<dbReference type="STRING" id="1884261.A0A5C3R024"/>
<dbReference type="AlphaFoldDB" id="A0A5C3R024"/>
<evidence type="ECO:0000256" key="5">
    <source>
        <dbReference type="ARBA" id="ARBA00023014"/>
    </source>
</evidence>
<organism evidence="8 9">
    <name type="scientific">Pterulicium gracile</name>
    <dbReference type="NCBI Taxonomy" id="1884261"/>
    <lineage>
        <taxon>Eukaryota</taxon>
        <taxon>Fungi</taxon>
        <taxon>Dikarya</taxon>
        <taxon>Basidiomycota</taxon>
        <taxon>Agaricomycotina</taxon>
        <taxon>Agaricomycetes</taxon>
        <taxon>Agaricomycetidae</taxon>
        <taxon>Agaricales</taxon>
        <taxon>Pleurotineae</taxon>
        <taxon>Pterulaceae</taxon>
        <taxon>Pterulicium</taxon>
    </lineage>
</organism>
<evidence type="ECO:0000256" key="6">
    <source>
        <dbReference type="ARBA" id="ARBA00023128"/>
    </source>
</evidence>
<dbReference type="EMBL" id="ML178815">
    <property type="protein sequence ID" value="TFL06141.1"/>
    <property type="molecule type" value="Genomic_DNA"/>
</dbReference>
<dbReference type="GO" id="GO:0051536">
    <property type="term" value="F:iron-sulfur cluster binding"/>
    <property type="evidence" value="ECO:0007669"/>
    <property type="project" value="UniProtKB-KW"/>
</dbReference>
<evidence type="ECO:0000256" key="4">
    <source>
        <dbReference type="ARBA" id="ARBA00023004"/>
    </source>
</evidence>
<dbReference type="InterPro" id="IPR015324">
    <property type="entry name" value="Ribosomal_Rsm22-like"/>
</dbReference>
<evidence type="ECO:0000313" key="8">
    <source>
        <dbReference type="EMBL" id="TFL06141.1"/>
    </source>
</evidence>
<evidence type="ECO:0000256" key="2">
    <source>
        <dbReference type="ARBA" id="ARBA00022723"/>
    </source>
</evidence>
<dbReference type="PANTHER" id="PTHR13184:SF5">
    <property type="entry name" value="METHYLTRANSFERASE-LIKE PROTEIN 17, MITOCHONDRIAL"/>
    <property type="match status" value="1"/>
</dbReference>
<evidence type="ECO:0000256" key="7">
    <source>
        <dbReference type="ARBA" id="ARBA00045681"/>
    </source>
</evidence>
<dbReference type="GO" id="GO:0003735">
    <property type="term" value="F:structural constituent of ribosome"/>
    <property type="evidence" value="ECO:0007669"/>
    <property type="project" value="TreeGrafter"/>
</dbReference>
<keyword evidence="3" id="KW-0809">Transit peptide</keyword>
<keyword evidence="4" id="KW-0408">Iron</keyword>
<gene>
    <name evidence="8" type="ORF">BDV98DRAFT_521314</name>
</gene>
<evidence type="ECO:0000256" key="1">
    <source>
        <dbReference type="ARBA" id="ARBA00004173"/>
    </source>
</evidence>
<keyword evidence="9" id="KW-1185">Reference proteome</keyword>
<dbReference type="GO" id="GO:0046872">
    <property type="term" value="F:metal ion binding"/>
    <property type="evidence" value="ECO:0007669"/>
    <property type="project" value="UniProtKB-KW"/>
</dbReference>
<comment type="function">
    <text evidence="7">Mitochondrial ribosome (mitoribosome) assembly factor. Binds at the interface of the head and body domains of the mitochondrial small ribosomal subunit (mt-SSU), occluding the mRNA channel and preventing compaction of the head domain towards the body. Probable inactive methyltransferase: retains the characteristic folding and ability to bind S-adenosyl-L-methionine, but it probably lost its methyltransferase activity.</text>
</comment>
<name>A0A5C3R024_9AGAR</name>
<protein>
    <submittedName>
        <fullName evidence="8">Rsm22-domain-containing protein</fullName>
    </submittedName>
</protein>
<proteinExistence type="predicted"/>
<evidence type="ECO:0000313" key="9">
    <source>
        <dbReference type="Proteomes" id="UP000305067"/>
    </source>
</evidence>
<dbReference type="GO" id="GO:0005763">
    <property type="term" value="C:mitochondrial small ribosomal subunit"/>
    <property type="evidence" value="ECO:0007669"/>
    <property type="project" value="TreeGrafter"/>
</dbReference>
<dbReference type="OrthoDB" id="421327at2759"/>
<comment type="subcellular location">
    <subcellularLocation>
        <location evidence="1">Mitochondrion</location>
    </subcellularLocation>
</comment>
<dbReference type="Proteomes" id="UP000305067">
    <property type="component" value="Unassembled WGS sequence"/>
</dbReference>
<accession>A0A5C3R024</accession>
<keyword evidence="2" id="KW-0479">Metal-binding</keyword>
<dbReference type="GO" id="GO:0006412">
    <property type="term" value="P:translation"/>
    <property type="evidence" value="ECO:0007669"/>
    <property type="project" value="InterPro"/>
</dbReference>
<dbReference type="PANTHER" id="PTHR13184">
    <property type="entry name" value="37S RIBOSOMAL PROTEIN S22"/>
    <property type="match status" value="1"/>
</dbReference>
<evidence type="ECO:0000256" key="3">
    <source>
        <dbReference type="ARBA" id="ARBA00022946"/>
    </source>
</evidence>
<reference evidence="8 9" key="1">
    <citation type="journal article" date="2019" name="Nat. Ecol. Evol.">
        <title>Megaphylogeny resolves global patterns of mushroom evolution.</title>
        <authorList>
            <person name="Varga T."/>
            <person name="Krizsan K."/>
            <person name="Foldi C."/>
            <person name="Dima B."/>
            <person name="Sanchez-Garcia M."/>
            <person name="Sanchez-Ramirez S."/>
            <person name="Szollosi G.J."/>
            <person name="Szarkandi J.G."/>
            <person name="Papp V."/>
            <person name="Albert L."/>
            <person name="Andreopoulos W."/>
            <person name="Angelini C."/>
            <person name="Antonin V."/>
            <person name="Barry K.W."/>
            <person name="Bougher N.L."/>
            <person name="Buchanan P."/>
            <person name="Buyck B."/>
            <person name="Bense V."/>
            <person name="Catcheside P."/>
            <person name="Chovatia M."/>
            <person name="Cooper J."/>
            <person name="Damon W."/>
            <person name="Desjardin D."/>
            <person name="Finy P."/>
            <person name="Geml J."/>
            <person name="Haridas S."/>
            <person name="Hughes K."/>
            <person name="Justo A."/>
            <person name="Karasinski D."/>
            <person name="Kautmanova I."/>
            <person name="Kiss B."/>
            <person name="Kocsube S."/>
            <person name="Kotiranta H."/>
            <person name="LaButti K.M."/>
            <person name="Lechner B.E."/>
            <person name="Liimatainen K."/>
            <person name="Lipzen A."/>
            <person name="Lukacs Z."/>
            <person name="Mihaltcheva S."/>
            <person name="Morgado L.N."/>
            <person name="Niskanen T."/>
            <person name="Noordeloos M.E."/>
            <person name="Ohm R.A."/>
            <person name="Ortiz-Santana B."/>
            <person name="Ovrebo C."/>
            <person name="Racz N."/>
            <person name="Riley R."/>
            <person name="Savchenko A."/>
            <person name="Shiryaev A."/>
            <person name="Soop K."/>
            <person name="Spirin V."/>
            <person name="Szebenyi C."/>
            <person name="Tomsovsky M."/>
            <person name="Tulloss R.E."/>
            <person name="Uehling J."/>
            <person name="Grigoriev I.V."/>
            <person name="Vagvolgyi C."/>
            <person name="Papp T."/>
            <person name="Martin F.M."/>
            <person name="Miettinen O."/>
            <person name="Hibbett D.S."/>
            <person name="Nagy L.G."/>
        </authorList>
    </citation>
    <scope>NUCLEOTIDE SEQUENCE [LARGE SCALE GENOMIC DNA]</scope>
    <source>
        <strain evidence="8 9">CBS 309.79</strain>
    </source>
</reference>
<sequence length="647" mass="72882">MHRLAISRRLPTVLSTFKPTPCARFVSHSLPNAPLELDPDLRSLLQDGEITLVKHKQNLDSRPPPRELEELLELKEYVTLSPPVVNELEDDDSFTAFERKSPAAAFGSDSIGQVVLPEELQESIRVLIFESDKLQLRGDAKRLFEEEQDGHGWDHEFSGKYRSRTQRDKRGVRDGTAFASVALPAHYSAITSVLSHLKHRLGKQWHVSRVFDWGAGAGSGLWASLHAFQKLTQEPSDNEDVSAANTTVTSYMGFEKRDGLTSIAKRLIENANFTEALPAKWFRGWPVDHEIAAQASGESLALSAFALSSLLTEVARKKLLKEIWDSGAETIVLIDHGTTAGFESIARAREDLLKMGRRELEDDEQETLSTSPRGAHVVAPCPHDGNCPLFRPDSPTKLICFFEQRLQSPTFTRLTRHSRHNFEDIGYSYVAIRRGPRPAASEQKVGRVGQVGRRALARELEKKGPPRELSLHEGEKELRLAPTHDAEDTAPALRALEQEEDVSERLRAEAYHWPRLVFPPLKKGGHIIIDSCTPEGHIMRLTVPRSQGKQEFYDARKSSWGDIFPHPPKNRPQVRVLGSRPGKDGASPIIKGQDIGKRKLRRKDADKTSYEKLGATIKNVQEGMKRKDLRRYAKRKQDKEFLEHDID</sequence>
<keyword evidence="6" id="KW-0496">Mitochondrion</keyword>
<dbReference type="GO" id="GO:0008168">
    <property type="term" value="F:methyltransferase activity"/>
    <property type="evidence" value="ECO:0007669"/>
    <property type="project" value="InterPro"/>
</dbReference>
<keyword evidence="5" id="KW-0411">Iron-sulfur</keyword>
<dbReference type="Pfam" id="PF09243">
    <property type="entry name" value="Rsm22"/>
    <property type="match status" value="2"/>
</dbReference>